<name>A0A1G6QVS6_9BACT</name>
<dbReference type="Pfam" id="PF00175">
    <property type="entry name" value="NAD_binding_1"/>
    <property type="match status" value="1"/>
</dbReference>
<dbReference type="InterPro" id="IPR001433">
    <property type="entry name" value="OxRdtase_FAD/NAD-bd"/>
</dbReference>
<reference evidence="2 3" key="1">
    <citation type="submission" date="2016-09" db="EMBL/GenBank/DDBJ databases">
        <authorList>
            <person name="Capua I."/>
            <person name="De Benedictis P."/>
            <person name="Joannis T."/>
            <person name="Lombin L.H."/>
            <person name="Cattoli G."/>
        </authorList>
    </citation>
    <scope>NUCLEOTIDE SEQUENCE [LARGE SCALE GENOMIC DNA]</scope>
    <source>
        <strain evidence="2 3">A7P-90m</strain>
    </source>
</reference>
<evidence type="ECO:0000313" key="3">
    <source>
        <dbReference type="Proteomes" id="UP000199452"/>
    </source>
</evidence>
<dbReference type="PANTHER" id="PTHR47354">
    <property type="entry name" value="NADH OXIDOREDUCTASE HCR"/>
    <property type="match status" value="1"/>
</dbReference>
<dbReference type="Gene3D" id="3.40.50.80">
    <property type="entry name" value="Nucleotide-binding domain of ferredoxin-NADP reductase (FNR) module"/>
    <property type="match status" value="1"/>
</dbReference>
<protein>
    <submittedName>
        <fullName evidence="2">Ferredoxin--NADP+ reductase</fullName>
    </submittedName>
</protein>
<dbReference type="AlphaFoldDB" id="A0A1G6QVS6"/>
<dbReference type="STRING" id="1640674.SAMN05216323_10668"/>
<evidence type="ECO:0000259" key="1">
    <source>
        <dbReference type="PROSITE" id="PS51384"/>
    </source>
</evidence>
<dbReference type="RefSeq" id="WP_170830136.1">
    <property type="nucleotide sequence ID" value="NZ_FMYP01000066.1"/>
</dbReference>
<proteinExistence type="predicted"/>
<dbReference type="InterPro" id="IPR050415">
    <property type="entry name" value="MRET"/>
</dbReference>
<organism evidence="2 3">
    <name type="scientific">Williamwhitmania taraxaci</name>
    <dbReference type="NCBI Taxonomy" id="1640674"/>
    <lineage>
        <taxon>Bacteria</taxon>
        <taxon>Pseudomonadati</taxon>
        <taxon>Bacteroidota</taxon>
        <taxon>Bacteroidia</taxon>
        <taxon>Bacteroidales</taxon>
        <taxon>Williamwhitmaniaceae</taxon>
        <taxon>Williamwhitmania</taxon>
    </lineage>
</organism>
<dbReference type="PANTHER" id="PTHR47354:SF5">
    <property type="entry name" value="PROTEIN RFBI"/>
    <property type="match status" value="1"/>
</dbReference>
<dbReference type="SUPFAM" id="SSF63380">
    <property type="entry name" value="Riboflavin synthase domain-like"/>
    <property type="match status" value="1"/>
</dbReference>
<dbReference type="PRINTS" id="PR00410">
    <property type="entry name" value="PHEHYDRXLASE"/>
</dbReference>
<dbReference type="EMBL" id="FMYP01000066">
    <property type="protein sequence ID" value="SDC96044.1"/>
    <property type="molecule type" value="Genomic_DNA"/>
</dbReference>
<dbReference type="GO" id="GO:0016491">
    <property type="term" value="F:oxidoreductase activity"/>
    <property type="evidence" value="ECO:0007669"/>
    <property type="project" value="InterPro"/>
</dbReference>
<dbReference type="InterPro" id="IPR017927">
    <property type="entry name" value="FAD-bd_FR_type"/>
</dbReference>
<dbReference type="Proteomes" id="UP000199452">
    <property type="component" value="Unassembled WGS sequence"/>
</dbReference>
<dbReference type="PROSITE" id="PS51384">
    <property type="entry name" value="FAD_FR"/>
    <property type="match status" value="1"/>
</dbReference>
<dbReference type="InterPro" id="IPR039261">
    <property type="entry name" value="FNR_nucleotide-bd"/>
</dbReference>
<dbReference type="Gene3D" id="2.40.30.10">
    <property type="entry name" value="Translation factors"/>
    <property type="match status" value="1"/>
</dbReference>
<dbReference type="InterPro" id="IPR017938">
    <property type="entry name" value="Riboflavin_synthase-like_b-brl"/>
</dbReference>
<dbReference type="SUPFAM" id="SSF52343">
    <property type="entry name" value="Ferredoxin reductase-like, C-terminal NADP-linked domain"/>
    <property type="match status" value="1"/>
</dbReference>
<sequence length="213" mass="23836">MIPTEVISLEKLGPNGYWLTVKRPFDFIPGQVVKLTTSSTIAPRLYSIASGNNEPHLSFLFDLKSEGELTPQLIELKPGETILISPAFGEFICKESSAIWVASGTGIAPYLSMAKSGLSKGKQLIHGVRYHENFFFHDELERLLGERYIKCCSGSTVANMFEGRVTEYLQKATNLPLDRKYYLCGNPEMVVDTREVLLARGVAYENILAEIYF</sequence>
<feature type="domain" description="FAD-binding FR-type" evidence="1">
    <location>
        <begin position="1"/>
        <end position="94"/>
    </location>
</feature>
<keyword evidence="3" id="KW-1185">Reference proteome</keyword>
<accession>A0A1G6QVS6</accession>
<evidence type="ECO:0000313" key="2">
    <source>
        <dbReference type="EMBL" id="SDC96044.1"/>
    </source>
</evidence>
<gene>
    <name evidence="2" type="ORF">SAMN05216323_10668</name>
</gene>